<evidence type="ECO:0000256" key="7">
    <source>
        <dbReference type="ARBA" id="ARBA00032345"/>
    </source>
</evidence>
<dbReference type="OrthoDB" id="9805918at2"/>
<gene>
    <name evidence="9" type="primary">der</name>
    <name evidence="13" type="ORF">EV211_1268</name>
</gene>
<dbReference type="InterPro" id="IPR032859">
    <property type="entry name" value="KH_dom-like"/>
</dbReference>
<dbReference type="FunFam" id="3.40.50.300:FF:000057">
    <property type="entry name" value="GTPase Der"/>
    <property type="match status" value="1"/>
</dbReference>
<protein>
    <recommendedName>
        <fullName evidence="2 9">GTPase Der</fullName>
    </recommendedName>
    <alternativeName>
        <fullName evidence="7 9">GTP-binding protein EngA</fullName>
    </alternativeName>
</protein>
<comment type="function">
    <text evidence="8 9 11">GTPase that plays an essential role in the late steps of ribosome biogenesis.</text>
</comment>
<dbReference type="PANTHER" id="PTHR43834">
    <property type="entry name" value="GTPASE DER"/>
    <property type="match status" value="1"/>
</dbReference>
<dbReference type="SUPFAM" id="SSF52540">
    <property type="entry name" value="P-loop containing nucleoside triphosphate hydrolases"/>
    <property type="match status" value="2"/>
</dbReference>
<dbReference type="Proteomes" id="UP000295500">
    <property type="component" value="Unassembled WGS sequence"/>
</dbReference>
<proteinExistence type="inferred from homology"/>
<dbReference type="NCBIfam" id="TIGR00231">
    <property type="entry name" value="small_GTP"/>
    <property type="match status" value="2"/>
</dbReference>
<evidence type="ECO:0000256" key="8">
    <source>
        <dbReference type="ARBA" id="ARBA00053470"/>
    </source>
</evidence>
<dbReference type="CDD" id="cd01895">
    <property type="entry name" value="EngA2"/>
    <property type="match status" value="1"/>
</dbReference>
<dbReference type="PIRSF" id="PIRSF006485">
    <property type="entry name" value="GTP-binding_EngA"/>
    <property type="match status" value="1"/>
</dbReference>
<dbReference type="Gene3D" id="3.40.50.300">
    <property type="entry name" value="P-loop containing nucleotide triphosphate hydrolases"/>
    <property type="match status" value="2"/>
</dbReference>
<feature type="binding site" evidence="9">
    <location>
        <begin position="295"/>
        <end position="298"/>
    </location>
    <ligand>
        <name>GTP</name>
        <dbReference type="ChEBI" id="CHEBI:37565"/>
        <label>2</label>
    </ligand>
</feature>
<evidence type="ECO:0000256" key="1">
    <source>
        <dbReference type="ARBA" id="ARBA00008279"/>
    </source>
</evidence>
<evidence type="ECO:0000256" key="11">
    <source>
        <dbReference type="RuleBase" id="RU004481"/>
    </source>
</evidence>
<keyword evidence="14" id="KW-1185">Reference proteome</keyword>
<dbReference type="CDD" id="cd01894">
    <property type="entry name" value="EngA1"/>
    <property type="match status" value="1"/>
</dbReference>
<feature type="domain" description="EngA-type G" evidence="12">
    <location>
        <begin position="177"/>
        <end position="352"/>
    </location>
</feature>
<dbReference type="PROSITE" id="PS51712">
    <property type="entry name" value="G_ENGA"/>
    <property type="match status" value="2"/>
</dbReference>
<comment type="caution">
    <text evidence="13">The sequence shown here is derived from an EMBL/GenBank/DDBJ whole genome shotgun (WGS) entry which is preliminary data.</text>
</comment>
<dbReference type="RefSeq" id="WP_133528805.1">
    <property type="nucleotide sequence ID" value="NZ_SNXO01000026.1"/>
</dbReference>
<dbReference type="EMBL" id="SNXO01000026">
    <property type="protein sequence ID" value="TDP52402.1"/>
    <property type="molecule type" value="Genomic_DNA"/>
</dbReference>
<keyword evidence="6 9" id="KW-0342">GTP-binding</keyword>
<keyword evidence="4 11" id="KW-0677">Repeat</keyword>
<keyword evidence="3 9" id="KW-0690">Ribosome biogenesis</keyword>
<dbReference type="InterPro" id="IPR005225">
    <property type="entry name" value="Small_GTP-bd"/>
</dbReference>
<dbReference type="FunFam" id="3.40.50.300:FF:000040">
    <property type="entry name" value="GTPase Der"/>
    <property type="match status" value="1"/>
</dbReference>
<evidence type="ECO:0000256" key="5">
    <source>
        <dbReference type="ARBA" id="ARBA00022741"/>
    </source>
</evidence>
<feature type="binding site" evidence="9">
    <location>
        <begin position="120"/>
        <end position="123"/>
    </location>
    <ligand>
        <name>GTP</name>
        <dbReference type="ChEBI" id="CHEBI:37565"/>
        <label>1</label>
    </ligand>
</feature>
<evidence type="ECO:0000256" key="9">
    <source>
        <dbReference type="HAMAP-Rule" id="MF_00195"/>
    </source>
</evidence>
<keyword evidence="5 9" id="KW-0547">Nucleotide-binding</keyword>
<dbReference type="PANTHER" id="PTHR43834:SF6">
    <property type="entry name" value="GTPASE DER"/>
    <property type="match status" value="1"/>
</dbReference>
<organism evidence="13 14">
    <name type="scientific">Aminicella lysinilytica</name>
    <dbReference type="NCBI Taxonomy" id="433323"/>
    <lineage>
        <taxon>Bacteria</taxon>
        <taxon>Bacillati</taxon>
        <taxon>Bacillota</taxon>
        <taxon>Clostridia</taxon>
        <taxon>Peptostreptococcales</taxon>
        <taxon>Anaerovoracaceae</taxon>
        <taxon>Aminicella</taxon>
    </lineage>
</organism>
<dbReference type="InterPro" id="IPR015946">
    <property type="entry name" value="KH_dom-like_a/b"/>
</dbReference>
<dbReference type="InterPro" id="IPR027417">
    <property type="entry name" value="P-loop_NTPase"/>
</dbReference>
<evidence type="ECO:0000259" key="12">
    <source>
        <dbReference type="PROSITE" id="PS51712"/>
    </source>
</evidence>
<dbReference type="InterPro" id="IPR006073">
    <property type="entry name" value="GTP-bd"/>
</dbReference>
<dbReference type="Pfam" id="PF14714">
    <property type="entry name" value="KH_dom-like"/>
    <property type="match status" value="1"/>
</dbReference>
<evidence type="ECO:0000256" key="6">
    <source>
        <dbReference type="ARBA" id="ARBA00023134"/>
    </source>
</evidence>
<evidence type="ECO:0000256" key="10">
    <source>
        <dbReference type="PROSITE-ProRule" id="PRU01049"/>
    </source>
</evidence>
<comment type="subunit">
    <text evidence="9">Associates with the 50S ribosomal subunit.</text>
</comment>
<dbReference type="GO" id="GO:0043022">
    <property type="term" value="F:ribosome binding"/>
    <property type="evidence" value="ECO:0007669"/>
    <property type="project" value="TreeGrafter"/>
</dbReference>
<dbReference type="Pfam" id="PF01926">
    <property type="entry name" value="MMR_HSR1"/>
    <property type="match status" value="2"/>
</dbReference>
<feature type="binding site" evidence="9">
    <location>
        <begin position="10"/>
        <end position="17"/>
    </location>
    <ligand>
        <name>GTP</name>
        <dbReference type="ChEBI" id="CHEBI:37565"/>
        <label>1</label>
    </ligand>
</feature>
<evidence type="ECO:0000313" key="13">
    <source>
        <dbReference type="EMBL" id="TDP52402.1"/>
    </source>
</evidence>
<dbReference type="AlphaFoldDB" id="A0A4R6PZ99"/>
<dbReference type="HAMAP" id="MF_00195">
    <property type="entry name" value="GTPase_Der"/>
    <property type="match status" value="1"/>
</dbReference>
<dbReference type="Gene3D" id="3.30.300.20">
    <property type="match status" value="1"/>
</dbReference>
<evidence type="ECO:0000256" key="3">
    <source>
        <dbReference type="ARBA" id="ARBA00022517"/>
    </source>
</evidence>
<dbReference type="NCBIfam" id="TIGR03594">
    <property type="entry name" value="GTPase_EngA"/>
    <property type="match status" value="1"/>
</dbReference>
<comment type="similarity">
    <text evidence="1 9 10 11">Belongs to the TRAFAC class TrmE-Era-EngA-EngB-Septin-like GTPase superfamily. EngA (Der) GTPase family.</text>
</comment>
<evidence type="ECO:0000256" key="4">
    <source>
        <dbReference type="ARBA" id="ARBA00022737"/>
    </source>
</evidence>
<dbReference type="GO" id="GO:0042254">
    <property type="term" value="P:ribosome biogenesis"/>
    <property type="evidence" value="ECO:0007669"/>
    <property type="project" value="UniProtKB-KW"/>
</dbReference>
<dbReference type="InterPro" id="IPR031166">
    <property type="entry name" value="G_ENGA"/>
</dbReference>
<sequence>MSKPIVAVVGRPNVGKSTFFNRIVGRRVSIVEDTPGVTRDRIYAEAEWNGVTFGLVDTGGIEMSNQDVILSQMREQAQIAMDMANVIVFMVDGKEGMTAADEEVAAMLRRTGKKVILLVNKVDNPLNPPDTIYDFYELGIGEPIPISSANKLNFGDVLDIIVESFPQGAGLEDDDSIKLAVIGKPNVGKSSLVNALINENRVIVSPIAGTTRDSIDTPFRWDGDDYTLIDTAGIRRKSKVNEDIEKYSVIRAVAAIERSDVCIVMIDANDGVTEQDKKIAGLAHEAGKGIIVVVNKWDLIEKETNTMKKFKEKVASELVFMSYAPILFISVKDRLRLDEVMRTAKAVSEIRSTRIPTGQLNSLIIDAMMMKQPPADKGKRLKIYYVSQVGVKPPLFSFQINKRDLLHFSYSRYLENKIRDAFGFEGTSIKFVFREKREKDQ</sequence>
<dbReference type="FunFam" id="3.30.300.20:FF:000004">
    <property type="entry name" value="GTPase Der"/>
    <property type="match status" value="1"/>
</dbReference>
<feature type="binding site" evidence="9">
    <location>
        <begin position="183"/>
        <end position="190"/>
    </location>
    <ligand>
        <name>GTP</name>
        <dbReference type="ChEBI" id="CHEBI:37565"/>
        <label>2</label>
    </ligand>
</feature>
<dbReference type="PRINTS" id="PR00326">
    <property type="entry name" value="GTP1OBG"/>
</dbReference>
<name>A0A4R6PZ99_9FIRM</name>
<accession>A0A4R6PZ99</accession>
<feature type="domain" description="EngA-type G" evidence="12">
    <location>
        <begin position="4"/>
        <end position="169"/>
    </location>
</feature>
<feature type="binding site" evidence="9">
    <location>
        <begin position="230"/>
        <end position="234"/>
    </location>
    <ligand>
        <name>GTP</name>
        <dbReference type="ChEBI" id="CHEBI:37565"/>
        <label>2</label>
    </ligand>
</feature>
<feature type="binding site" evidence="9">
    <location>
        <begin position="57"/>
        <end position="61"/>
    </location>
    <ligand>
        <name>GTP</name>
        <dbReference type="ChEBI" id="CHEBI:37565"/>
        <label>1</label>
    </ligand>
</feature>
<dbReference type="GO" id="GO:0005525">
    <property type="term" value="F:GTP binding"/>
    <property type="evidence" value="ECO:0007669"/>
    <property type="project" value="UniProtKB-UniRule"/>
</dbReference>
<dbReference type="InterPro" id="IPR016484">
    <property type="entry name" value="GTPase_Der"/>
</dbReference>
<evidence type="ECO:0000313" key="14">
    <source>
        <dbReference type="Proteomes" id="UP000295500"/>
    </source>
</evidence>
<reference evidence="13 14" key="1">
    <citation type="submission" date="2019-03" db="EMBL/GenBank/DDBJ databases">
        <title>Genomic Encyclopedia of Type Strains, Phase IV (KMG-IV): sequencing the most valuable type-strain genomes for metagenomic binning, comparative biology and taxonomic classification.</title>
        <authorList>
            <person name="Goeker M."/>
        </authorList>
    </citation>
    <scope>NUCLEOTIDE SEQUENCE [LARGE SCALE GENOMIC DNA]</scope>
    <source>
        <strain evidence="13 14">DSM 28287</strain>
    </source>
</reference>
<evidence type="ECO:0000256" key="2">
    <source>
        <dbReference type="ARBA" id="ARBA00020953"/>
    </source>
</evidence>